<dbReference type="GO" id="GO:0005634">
    <property type="term" value="C:nucleus"/>
    <property type="evidence" value="ECO:0007669"/>
    <property type="project" value="UniProtKB-SubCell"/>
</dbReference>
<feature type="DNA-binding region" description="Fork-head" evidence="6">
    <location>
        <begin position="205"/>
        <end position="301"/>
    </location>
</feature>
<dbReference type="PANTHER" id="PTHR45881:SF5">
    <property type="entry name" value="FORK-HEAD DOMAIN-CONTAINING PROTEIN"/>
    <property type="match status" value="1"/>
</dbReference>
<keyword evidence="4" id="KW-0804">Transcription</keyword>
<dbReference type="CDD" id="cd20032">
    <property type="entry name" value="FH_FOXO"/>
    <property type="match status" value="1"/>
</dbReference>
<evidence type="ECO:0000313" key="9">
    <source>
        <dbReference type="EMBL" id="KAH7120832.1"/>
    </source>
</evidence>
<evidence type="ECO:0000256" key="1">
    <source>
        <dbReference type="ARBA" id="ARBA00004123"/>
    </source>
</evidence>
<keyword evidence="3 6" id="KW-0238">DNA-binding</keyword>
<proteinExistence type="predicted"/>
<dbReference type="GO" id="GO:0000981">
    <property type="term" value="F:DNA-binding transcription factor activity, RNA polymerase II-specific"/>
    <property type="evidence" value="ECO:0007669"/>
    <property type="project" value="TreeGrafter"/>
</dbReference>
<dbReference type="PROSITE" id="PS50039">
    <property type="entry name" value="FORK_HEAD_3"/>
    <property type="match status" value="1"/>
</dbReference>
<name>A0A9P9DKW1_9PLEO</name>
<dbReference type="Proteomes" id="UP000700596">
    <property type="component" value="Unassembled WGS sequence"/>
</dbReference>
<dbReference type="InterPro" id="IPR030456">
    <property type="entry name" value="TF_fork_head_CS_2"/>
</dbReference>
<sequence length="485" mass="53853">MASTYTRSNSPRDSQFSVNSMGYDDASAYQWPSPYELPMSHLGQDGTGVMASYPTSSQYHSETHSGLEYIPNGLPYSNNYNITYSPFALESSCPRSYLGGLGLTQPVGDMAIAESYESYPPAAYVLEPPKQHEGTDTTDQTTSSQLMQLNTDFDNHCSNIKAEGPMGYDSPYGSTPCSTPAPGSSSQLHNQKSDYMAGVDENGIDKEQPYAQLIYRALLEAPEHTMVLRDIYDWFKENTDKAADKETKGWQNSIRHNLSMNGAFEKVDHPSEDSKKGFLWRLTQDAIRDGVKSTTRYRSKHPNKRGHRSQHPLPQRQASGAKGGQAAKRSAKMKKSQRMHDRYPHRSEHFMSRPMPTSYPGYDSHHTCADISIPYSPSPYYSSDLEFDTPTTHSTYGSPVLEQSVDFGLYSSSSLPPAMYGADMGLVPDQKASVPLFYNTDRSSSPSGSDPEPRTPESTGDIDMDTGYSAENTQIWDDVSSNYPE</sequence>
<comment type="subcellular location">
    <subcellularLocation>
        <location evidence="1 6">Nucleus</location>
    </subcellularLocation>
</comment>
<feature type="region of interest" description="Disordered" evidence="7">
    <location>
        <begin position="437"/>
        <end position="485"/>
    </location>
</feature>
<feature type="region of interest" description="Disordered" evidence="7">
    <location>
        <begin position="291"/>
        <end position="354"/>
    </location>
</feature>
<evidence type="ECO:0000259" key="8">
    <source>
        <dbReference type="PROSITE" id="PS50039"/>
    </source>
</evidence>
<feature type="compositionally biased region" description="Low complexity" evidence="7">
    <location>
        <begin position="315"/>
        <end position="328"/>
    </location>
</feature>
<keyword evidence="5 6" id="KW-0539">Nucleus</keyword>
<evidence type="ECO:0000256" key="3">
    <source>
        <dbReference type="ARBA" id="ARBA00023125"/>
    </source>
</evidence>
<dbReference type="SMART" id="SM00339">
    <property type="entry name" value="FH"/>
    <property type="match status" value="1"/>
</dbReference>
<evidence type="ECO:0000313" key="10">
    <source>
        <dbReference type="Proteomes" id="UP000700596"/>
    </source>
</evidence>
<feature type="compositionally biased region" description="Polar residues" evidence="7">
    <location>
        <begin position="469"/>
        <end position="485"/>
    </location>
</feature>
<evidence type="ECO:0000256" key="6">
    <source>
        <dbReference type="PROSITE-ProRule" id="PRU00089"/>
    </source>
</evidence>
<evidence type="ECO:0000256" key="2">
    <source>
        <dbReference type="ARBA" id="ARBA00023015"/>
    </source>
</evidence>
<dbReference type="Gene3D" id="1.10.10.10">
    <property type="entry name" value="Winged helix-like DNA-binding domain superfamily/Winged helix DNA-binding domain"/>
    <property type="match status" value="1"/>
</dbReference>
<comment type="caution">
    <text evidence="9">The sequence shown here is derived from an EMBL/GenBank/DDBJ whole genome shotgun (WGS) entry which is preliminary data.</text>
</comment>
<keyword evidence="10" id="KW-1185">Reference proteome</keyword>
<dbReference type="PROSITE" id="PS00658">
    <property type="entry name" value="FORK_HEAD_2"/>
    <property type="match status" value="1"/>
</dbReference>
<dbReference type="InterPro" id="IPR036390">
    <property type="entry name" value="WH_DNA-bd_sf"/>
</dbReference>
<gene>
    <name evidence="9" type="ORF">B0J11DRAFT_581600</name>
</gene>
<dbReference type="PANTHER" id="PTHR45881">
    <property type="entry name" value="CHECKPOINT SUPPRESSOR 1-LIKE, ISOFORM A-RELATED"/>
    <property type="match status" value="1"/>
</dbReference>
<dbReference type="InterPro" id="IPR036388">
    <property type="entry name" value="WH-like_DNA-bd_sf"/>
</dbReference>
<dbReference type="InterPro" id="IPR001766">
    <property type="entry name" value="Fork_head_dom"/>
</dbReference>
<dbReference type="Pfam" id="PF00250">
    <property type="entry name" value="Forkhead"/>
    <property type="match status" value="1"/>
</dbReference>
<evidence type="ECO:0000256" key="4">
    <source>
        <dbReference type="ARBA" id="ARBA00023163"/>
    </source>
</evidence>
<organism evidence="9 10">
    <name type="scientific">Dendryphion nanum</name>
    <dbReference type="NCBI Taxonomy" id="256645"/>
    <lineage>
        <taxon>Eukaryota</taxon>
        <taxon>Fungi</taxon>
        <taxon>Dikarya</taxon>
        <taxon>Ascomycota</taxon>
        <taxon>Pezizomycotina</taxon>
        <taxon>Dothideomycetes</taxon>
        <taxon>Pleosporomycetidae</taxon>
        <taxon>Pleosporales</taxon>
        <taxon>Torulaceae</taxon>
        <taxon>Dendryphion</taxon>
    </lineage>
</organism>
<feature type="domain" description="Fork-head" evidence="8">
    <location>
        <begin position="205"/>
        <end position="301"/>
    </location>
</feature>
<dbReference type="OrthoDB" id="5954824at2759"/>
<protein>
    <submittedName>
        <fullName evidence="9">Forkhead domain-containing protein</fullName>
    </submittedName>
</protein>
<reference evidence="9" key="1">
    <citation type="journal article" date="2021" name="Nat. Commun.">
        <title>Genetic determinants of endophytism in the Arabidopsis root mycobiome.</title>
        <authorList>
            <person name="Mesny F."/>
            <person name="Miyauchi S."/>
            <person name="Thiergart T."/>
            <person name="Pickel B."/>
            <person name="Atanasova L."/>
            <person name="Karlsson M."/>
            <person name="Huettel B."/>
            <person name="Barry K.W."/>
            <person name="Haridas S."/>
            <person name="Chen C."/>
            <person name="Bauer D."/>
            <person name="Andreopoulos W."/>
            <person name="Pangilinan J."/>
            <person name="LaButti K."/>
            <person name="Riley R."/>
            <person name="Lipzen A."/>
            <person name="Clum A."/>
            <person name="Drula E."/>
            <person name="Henrissat B."/>
            <person name="Kohler A."/>
            <person name="Grigoriev I.V."/>
            <person name="Martin F.M."/>
            <person name="Hacquard S."/>
        </authorList>
    </citation>
    <scope>NUCLEOTIDE SEQUENCE</scope>
    <source>
        <strain evidence="9">MPI-CAGE-CH-0243</strain>
    </source>
</reference>
<dbReference type="SUPFAM" id="SSF46785">
    <property type="entry name" value="Winged helix' DNA-binding domain"/>
    <property type="match status" value="1"/>
</dbReference>
<dbReference type="AlphaFoldDB" id="A0A9P9DKW1"/>
<evidence type="ECO:0000256" key="5">
    <source>
        <dbReference type="ARBA" id="ARBA00023242"/>
    </source>
</evidence>
<keyword evidence="2" id="KW-0805">Transcription regulation</keyword>
<accession>A0A9P9DKW1</accession>
<feature type="compositionally biased region" description="Basic residues" evidence="7">
    <location>
        <begin position="295"/>
        <end position="310"/>
    </location>
</feature>
<dbReference type="GO" id="GO:0000978">
    <property type="term" value="F:RNA polymerase II cis-regulatory region sequence-specific DNA binding"/>
    <property type="evidence" value="ECO:0007669"/>
    <property type="project" value="TreeGrafter"/>
</dbReference>
<evidence type="ECO:0000256" key="7">
    <source>
        <dbReference type="SAM" id="MobiDB-lite"/>
    </source>
</evidence>
<dbReference type="EMBL" id="JAGMWT010000010">
    <property type="protein sequence ID" value="KAH7120832.1"/>
    <property type="molecule type" value="Genomic_DNA"/>
</dbReference>
<feature type="compositionally biased region" description="Basic and acidic residues" evidence="7">
    <location>
        <begin position="338"/>
        <end position="351"/>
    </location>
</feature>